<keyword evidence="4" id="KW-0804">Transcription</keyword>
<evidence type="ECO:0000313" key="7">
    <source>
        <dbReference type="EMBL" id="MFH6983749.1"/>
    </source>
</evidence>
<keyword evidence="8" id="KW-1185">Reference proteome</keyword>
<reference evidence="7 8" key="1">
    <citation type="journal article" date="2013" name="Int. J. Syst. Evol. Microbiol.">
        <title>Marinoscillum luteum sp. nov., isolated from marine sediment.</title>
        <authorList>
            <person name="Cha I.T."/>
            <person name="Park S.J."/>
            <person name="Kim S.J."/>
            <person name="Kim J.G."/>
            <person name="Jung M.Y."/>
            <person name="Shin K.S."/>
            <person name="Kwon K.K."/>
            <person name="Yang S.H."/>
            <person name="Seo Y.S."/>
            <person name="Rhee S.K."/>
        </authorList>
    </citation>
    <scope>NUCLEOTIDE SEQUENCE [LARGE SCALE GENOMIC DNA]</scope>
    <source>
        <strain evidence="7 8">KCTC 23939</strain>
    </source>
</reference>
<evidence type="ECO:0000259" key="6">
    <source>
        <dbReference type="Pfam" id="PF08281"/>
    </source>
</evidence>
<feature type="domain" description="RNA polymerase sigma factor 70 region 4 type 2" evidence="6">
    <location>
        <begin position="118"/>
        <end position="168"/>
    </location>
</feature>
<comment type="caution">
    <text evidence="7">The sequence shown here is derived from an EMBL/GenBank/DDBJ whole genome shotgun (WGS) entry which is preliminary data.</text>
</comment>
<evidence type="ECO:0000256" key="2">
    <source>
        <dbReference type="ARBA" id="ARBA00023015"/>
    </source>
</evidence>
<comment type="similarity">
    <text evidence="1">Belongs to the sigma-70 factor family. ECF subfamily.</text>
</comment>
<dbReference type="EMBL" id="JBIPKE010000015">
    <property type="protein sequence ID" value="MFH6983749.1"/>
    <property type="molecule type" value="Genomic_DNA"/>
</dbReference>
<dbReference type="PANTHER" id="PTHR43133:SF51">
    <property type="entry name" value="RNA POLYMERASE SIGMA FACTOR"/>
    <property type="match status" value="1"/>
</dbReference>
<name>A0ABW7NBA2_9BACT</name>
<dbReference type="InterPro" id="IPR013325">
    <property type="entry name" value="RNA_pol_sigma_r2"/>
</dbReference>
<gene>
    <name evidence="7" type="ORF">ACHKAR_09875</name>
</gene>
<evidence type="ECO:0000259" key="5">
    <source>
        <dbReference type="Pfam" id="PF04542"/>
    </source>
</evidence>
<dbReference type="InterPro" id="IPR013249">
    <property type="entry name" value="RNA_pol_sigma70_r4_t2"/>
</dbReference>
<dbReference type="Gene3D" id="1.10.10.10">
    <property type="entry name" value="Winged helix-like DNA-binding domain superfamily/Winged helix DNA-binding domain"/>
    <property type="match status" value="1"/>
</dbReference>
<dbReference type="InterPro" id="IPR007627">
    <property type="entry name" value="RNA_pol_sigma70_r2"/>
</dbReference>
<dbReference type="Pfam" id="PF08281">
    <property type="entry name" value="Sigma70_r4_2"/>
    <property type="match status" value="1"/>
</dbReference>
<dbReference type="InterPro" id="IPR036388">
    <property type="entry name" value="WH-like_DNA-bd_sf"/>
</dbReference>
<dbReference type="RefSeq" id="WP_395417281.1">
    <property type="nucleotide sequence ID" value="NZ_JBIPKE010000015.1"/>
</dbReference>
<organism evidence="7 8">
    <name type="scientific">Marinoscillum luteum</name>
    <dbReference type="NCBI Taxonomy" id="861051"/>
    <lineage>
        <taxon>Bacteria</taxon>
        <taxon>Pseudomonadati</taxon>
        <taxon>Bacteroidota</taxon>
        <taxon>Cytophagia</taxon>
        <taxon>Cytophagales</taxon>
        <taxon>Reichenbachiellaceae</taxon>
        <taxon>Marinoscillum</taxon>
    </lineage>
</organism>
<dbReference type="InterPro" id="IPR039425">
    <property type="entry name" value="RNA_pol_sigma-70-like"/>
</dbReference>
<dbReference type="CDD" id="cd06171">
    <property type="entry name" value="Sigma70_r4"/>
    <property type="match status" value="1"/>
</dbReference>
<dbReference type="SUPFAM" id="SSF88946">
    <property type="entry name" value="Sigma2 domain of RNA polymerase sigma factors"/>
    <property type="match status" value="1"/>
</dbReference>
<evidence type="ECO:0000256" key="1">
    <source>
        <dbReference type="ARBA" id="ARBA00010641"/>
    </source>
</evidence>
<protein>
    <submittedName>
        <fullName evidence="7">RNA polymerase sigma factor</fullName>
    </submittedName>
</protein>
<evidence type="ECO:0000256" key="4">
    <source>
        <dbReference type="ARBA" id="ARBA00023163"/>
    </source>
</evidence>
<feature type="domain" description="RNA polymerase sigma-70 region 2" evidence="5">
    <location>
        <begin position="21"/>
        <end position="88"/>
    </location>
</feature>
<dbReference type="Proteomes" id="UP001610063">
    <property type="component" value="Unassembled WGS sequence"/>
</dbReference>
<evidence type="ECO:0000313" key="8">
    <source>
        <dbReference type="Proteomes" id="UP001610063"/>
    </source>
</evidence>
<dbReference type="NCBIfam" id="TIGR02937">
    <property type="entry name" value="sigma70-ECF"/>
    <property type="match status" value="1"/>
</dbReference>
<keyword evidence="2" id="KW-0805">Transcription regulation</keyword>
<sequence length="183" mass="21612">MEDKALVLDVLKGDQWAFRRLIDKYQRLVVHMVTRLVDDDRDREELCQDVFVKVYESLSAFKFDAKLSTWIATIAYRMAVNHLRKRNRKVEEQDLEMVHFSVGHEDLSVETADYATFIHSLIAQMPLNYRTVLTLYYLEGFSYPEIVQVTEMPEGTVKNYLFRAKQKLRTLSEPYIGKEIHDL</sequence>
<evidence type="ECO:0000256" key="3">
    <source>
        <dbReference type="ARBA" id="ARBA00023082"/>
    </source>
</evidence>
<proteinExistence type="inferred from homology"/>
<dbReference type="InterPro" id="IPR013324">
    <property type="entry name" value="RNA_pol_sigma_r3/r4-like"/>
</dbReference>
<dbReference type="Gene3D" id="1.10.1740.10">
    <property type="match status" value="1"/>
</dbReference>
<dbReference type="Pfam" id="PF04542">
    <property type="entry name" value="Sigma70_r2"/>
    <property type="match status" value="1"/>
</dbReference>
<dbReference type="PANTHER" id="PTHR43133">
    <property type="entry name" value="RNA POLYMERASE ECF-TYPE SIGMA FACTO"/>
    <property type="match status" value="1"/>
</dbReference>
<keyword evidence="3" id="KW-0731">Sigma factor</keyword>
<dbReference type="InterPro" id="IPR014284">
    <property type="entry name" value="RNA_pol_sigma-70_dom"/>
</dbReference>
<dbReference type="SUPFAM" id="SSF88659">
    <property type="entry name" value="Sigma3 and sigma4 domains of RNA polymerase sigma factors"/>
    <property type="match status" value="1"/>
</dbReference>
<accession>A0ABW7NBA2</accession>